<dbReference type="InterPro" id="IPR036866">
    <property type="entry name" value="RibonucZ/Hydroxyglut_hydro"/>
</dbReference>
<dbReference type="Pfam" id="PF17778">
    <property type="entry name" value="WHD_BLACT"/>
    <property type="match status" value="1"/>
</dbReference>
<dbReference type="AlphaFoldDB" id="A0A967B120"/>
<dbReference type="SUPFAM" id="SSF56281">
    <property type="entry name" value="Metallo-hydrolase/oxidoreductase"/>
    <property type="match status" value="1"/>
</dbReference>
<organism evidence="2 3">
    <name type="scientific">Metallococcus carri</name>
    <dbReference type="NCBI Taxonomy" id="1656884"/>
    <lineage>
        <taxon>Bacteria</taxon>
        <taxon>Bacillati</taxon>
        <taxon>Actinomycetota</taxon>
        <taxon>Actinomycetes</taxon>
        <taxon>Micrococcales</taxon>
        <taxon>Dermacoccaceae</taxon>
        <taxon>Metallococcus</taxon>
    </lineage>
</organism>
<sequence>MSCCERRTLVSDTPWTGGRVSERATVVLCPNPGPMTLEGTNTWVLHSPSTNEAVVIDPGPLDEDHLQRVLRYADELGARIALTLLTHHHHDHAESADRWATLTGAPIRGAGRGRPFVHEERIEVGDITIRVLLTPGHTADSVSFVWAAERLMLTGDTVLGRGTSIVAHPDGALRPYLASLDLLLEAAQAAPLRLGPGHGPVHEDAKAVLSAYISHRRDRLEQVRTALREGAQDAPDVAQAVVERVYAEVPRSVWPAAKATVQAQLDYLSEPGAAAAPRPAE</sequence>
<evidence type="ECO:0000313" key="3">
    <source>
        <dbReference type="Proteomes" id="UP000744769"/>
    </source>
</evidence>
<dbReference type="InterPro" id="IPR050662">
    <property type="entry name" value="Sec-metab_biosynth-thioest"/>
</dbReference>
<evidence type="ECO:0000259" key="1">
    <source>
        <dbReference type="SMART" id="SM00849"/>
    </source>
</evidence>
<dbReference type="EMBL" id="JAAOIV010000010">
    <property type="protein sequence ID" value="NHN56834.1"/>
    <property type="molecule type" value="Genomic_DNA"/>
</dbReference>
<evidence type="ECO:0000313" key="2">
    <source>
        <dbReference type="EMBL" id="NHN56834.1"/>
    </source>
</evidence>
<proteinExistence type="predicted"/>
<dbReference type="InterPro" id="IPR001279">
    <property type="entry name" value="Metallo-B-lactamas"/>
</dbReference>
<dbReference type="InterPro" id="IPR041516">
    <property type="entry name" value="LACTB2_WH"/>
</dbReference>
<name>A0A967B120_9MICO</name>
<dbReference type="Pfam" id="PF00753">
    <property type="entry name" value="Lactamase_B"/>
    <property type="match status" value="2"/>
</dbReference>
<dbReference type="PANTHER" id="PTHR23131">
    <property type="entry name" value="ENDORIBONUCLEASE LACTB2"/>
    <property type="match status" value="1"/>
</dbReference>
<reference evidence="2" key="1">
    <citation type="submission" date="2020-03" db="EMBL/GenBank/DDBJ databases">
        <title>Draft sequencing of Calidifontibacter sp. DB0510.</title>
        <authorList>
            <person name="Kim D.-U."/>
        </authorList>
    </citation>
    <scope>NUCLEOTIDE SEQUENCE</scope>
    <source>
        <strain evidence="2">DB0510</strain>
    </source>
</reference>
<protein>
    <submittedName>
        <fullName evidence="2">MBL fold metallo-hydrolase</fullName>
    </submittedName>
</protein>
<dbReference type="Gene3D" id="1.10.10.10">
    <property type="entry name" value="Winged helix-like DNA-binding domain superfamily/Winged helix DNA-binding domain"/>
    <property type="match status" value="1"/>
</dbReference>
<feature type="domain" description="Metallo-beta-lactamase" evidence="1">
    <location>
        <begin position="39"/>
        <end position="198"/>
    </location>
</feature>
<dbReference type="PANTHER" id="PTHR23131:SF0">
    <property type="entry name" value="ENDORIBONUCLEASE LACTB2"/>
    <property type="match status" value="1"/>
</dbReference>
<dbReference type="Gene3D" id="3.60.15.10">
    <property type="entry name" value="Ribonuclease Z/Hydroxyacylglutathione hydrolase-like"/>
    <property type="match status" value="1"/>
</dbReference>
<keyword evidence="3" id="KW-1185">Reference proteome</keyword>
<dbReference type="InterPro" id="IPR036388">
    <property type="entry name" value="WH-like_DNA-bd_sf"/>
</dbReference>
<dbReference type="CDD" id="cd16278">
    <property type="entry name" value="metallo-hydrolase-like_MBL-fold"/>
    <property type="match status" value="1"/>
</dbReference>
<accession>A0A967B120</accession>
<dbReference type="Proteomes" id="UP000744769">
    <property type="component" value="Unassembled WGS sequence"/>
</dbReference>
<dbReference type="SMART" id="SM00849">
    <property type="entry name" value="Lactamase_B"/>
    <property type="match status" value="1"/>
</dbReference>
<gene>
    <name evidence="2" type="ORF">G9U51_13735</name>
</gene>
<comment type="caution">
    <text evidence="2">The sequence shown here is derived from an EMBL/GenBank/DDBJ whole genome shotgun (WGS) entry which is preliminary data.</text>
</comment>